<gene>
    <name evidence="2" type="ORF">ACFQRL_15085</name>
</gene>
<keyword evidence="1" id="KW-0812">Transmembrane</keyword>
<reference evidence="3" key="1">
    <citation type="journal article" date="2019" name="Int. J. Syst. Evol. Microbiol.">
        <title>The Global Catalogue of Microorganisms (GCM) 10K type strain sequencing project: providing services to taxonomists for standard genome sequencing and annotation.</title>
        <authorList>
            <consortium name="The Broad Institute Genomics Platform"/>
            <consortium name="The Broad Institute Genome Sequencing Center for Infectious Disease"/>
            <person name="Wu L."/>
            <person name="Ma J."/>
        </authorList>
    </citation>
    <scope>NUCLEOTIDE SEQUENCE [LARGE SCALE GENOMIC DNA]</scope>
    <source>
        <strain evidence="3">CGMCC 1.15772</strain>
    </source>
</reference>
<comment type="caution">
    <text evidence="2">The sequence shown here is derived from an EMBL/GenBank/DDBJ whole genome shotgun (WGS) entry which is preliminary data.</text>
</comment>
<dbReference type="RefSeq" id="WP_262875216.1">
    <property type="nucleotide sequence ID" value="NZ_BAABKW010000007.1"/>
</dbReference>
<keyword evidence="1" id="KW-0472">Membrane</keyword>
<dbReference type="EMBL" id="JBHTBE010000004">
    <property type="protein sequence ID" value="MFC7270287.1"/>
    <property type="molecule type" value="Genomic_DNA"/>
</dbReference>
<dbReference type="SUPFAM" id="SSF53474">
    <property type="entry name" value="alpha/beta-Hydrolases"/>
    <property type="match status" value="1"/>
</dbReference>
<feature type="transmembrane region" description="Helical" evidence="1">
    <location>
        <begin position="16"/>
        <end position="39"/>
    </location>
</feature>
<evidence type="ECO:0000256" key="1">
    <source>
        <dbReference type="SAM" id="Phobius"/>
    </source>
</evidence>
<evidence type="ECO:0000313" key="3">
    <source>
        <dbReference type="Proteomes" id="UP001596507"/>
    </source>
</evidence>
<feature type="transmembrane region" description="Helical" evidence="1">
    <location>
        <begin position="46"/>
        <end position="64"/>
    </location>
</feature>
<proteinExistence type="predicted"/>
<dbReference type="InterPro" id="IPR029058">
    <property type="entry name" value="AB_hydrolase_fold"/>
</dbReference>
<evidence type="ECO:0008006" key="4">
    <source>
        <dbReference type="Google" id="ProtNLM"/>
    </source>
</evidence>
<name>A0ABW2HG58_9MICO</name>
<keyword evidence="3" id="KW-1185">Reference proteome</keyword>
<protein>
    <recommendedName>
        <fullName evidence="4">Fungal lipase-like domain-containing protein</fullName>
    </recommendedName>
</protein>
<accession>A0ABW2HG58</accession>
<dbReference type="Proteomes" id="UP001596507">
    <property type="component" value="Unassembled WGS sequence"/>
</dbReference>
<dbReference type="Gene3D" id="3.40.50.1820">
    <property type="entry name" value="alpha/beta hydrolase"/>
    <property type="match status" value="1"/>
</dbReference>
<organism evidence="2 3">
    <name type="scientific">Microbacterium fluvii</name>
    <dbReference type="NCBI Taxonomy" id="415215"/>
    <lineage>
        <taxon>Bacteria</taxon>
        <taxon>Bacillati</taxon>
        <taxon>Actinomycetota</taxon>
        <taxon>Actinomycetes</taxon>
        <taxon>Micrococcales</taxon>
        <taxon>Microbacteriaceae</taxon>
        <taxon>Microbacterium</taxon>
    </lineage>
</organism>
<evidence type="ECO:0000313" key="2">
    <source>
        <dbReference type="EMBL" id="MFC7270287.1"/>
    </source>
</evidence>
<keyword evidence="1" id="KW-1133">Transmembrane helix</keyword>
<sequence>MGALSVLPAHETLSTALSFLIIAAMLLVGAAGALVMSLVSATIGPIVVLVLGAAVAPGLVGVATSESADAPALISSTRVMTDAVGETVLTITSDAAEARDYGDVLRAIADQDAFGAEESTQIRVVAIRDEQGAVVSWRVQLPSTQNWSLGNTSGALNDARSDLTVSLFPAVQTQFERAAWAAMEASGALDSDAPIMLTGWSLGGMVAAKMAADPRLDGRVQSVVTAGAAIDKYRDVIDDDVRVTQFNNAVDPVHTLEFVGLSGSDYTGSAGTQWQTYRPISSTMHDAGMYAAAADDYLPAPRSGDEIFFAAEGSAGTEDVYIAEYTRRG</sequence>